<dbReference type="SUPFAM" id="SSF48452">
    <property type="entry name" value="TPR-like"/>
    <property type="match status" value="1"/>
</dbReference>
<dbReference type="InterPro" id="IPR001054">
    <property type="entry name" value="A/G_cyclase"/>
</dbReference>
<name>A0A512NLS2_9HYPH</name>
<dbReference type="GO" id="GO:0006171">
    <property type="term" value="P:cAMP biosynthetic process"/>
    <property type="evidence" value="ECO:0007669"/>
    <property type="project" value="TreeGrafter"/>
</dbReference>
<feature type="domain" description="Guanylate cyclase" evidence="1">
    <location>
        <begin position="9"/>
        <end position="116"/>
    </location>
</feature>
<dbReference type="RefSeq" id="WP_147155259.1">
    <property type="nucleotide sequence ID" value="NZ_BKAJ01000143.1"/>
</dbReference>
<dbReference type="AlphaFoldDB" id="A0A512NLS2"/>
<accession>A0A512NLS2</accession>
<dbReference type="PROSITE" id="PS50125">
    <property type="entry name" value="GUANYLATE_CYCLASE_2"/>
    <property type="match status" value="1"/>
</dbReference>
<dbReference type="OrthoDB" id="9807521at2"/>
<dbReference type="GO" id="GO:0035556">
    <property type="term" value="P:intracellular signal transduction"/>
    <property type="evidence" value="ECO:0007669"/>
    <property type="project" value="InterPro"/>
</dbReference>
<dbReference type="SMART" id="SM00028">
    <property type="entry name" value="TPR"/>
    <property type="match status" value="4"/>
</dbReference>
<dbReference type="InterPro" id="IPR050697">
    <property type="entry name" value="Adenylyl/Guanylyl_Cyclase_3/4"/>
</dbReference>
<keyword evidence="3" id="KW-1185">Reference proteome</keyword>
<dbReference type="Gene3D" id="1.25.40.10">
    <property type="entry name" value="Tetratricopeptide repeat domain"/>
    <property type="match status" value="1"/>
</dbReference>
<gene>
    <name evidence="2" type="ORF">RSO01_70480</name>
</gene>
<dbReference type="GO" id="GO:0004016">
    <property type="term" value="F:adenylate cyclase activity"/>
    <property type="evidence" value="ECO:0007669"/>
    <property type="project" value="UniProtKB-ARBA"/>
</dbReference>
<dbReference type="SUPFAM" id="SSF55073">
    <property type="entry name" value="Nucleotide cyclase"/>
    <property type="match status" value="1"/>
</dbReference>
<dbReference type="Pfam" id="PF00211">
    <property type="entry name" value="Guanylate_cyc"/>
    <property type="match status" value="1"/>
</dbReference>
<proteinExistence type="predicted"/>
<evidence type="ECO:0000313" key="2">
    <source>
        <dbReference type="EMBL" id="GEP59882.1"/>
    </source>
</evidence>
<evidence type="ECO:0000313" key="3">
    <source>
        <dbReference type="Proteomes" id="UP000321058"/>
    </source>
</evidence>
<evidence type="ECO:0000259" key="1">
    <source>
        <dbReference type="PROSITE" id="PS50125"/>
    </source>
</evidence>
<organism evidence="2 3">
    <name type="scientific">Reyranella soli</name>
    <dbReference type="NCBI Taxonomy" id="1230389"/>
    <lineage>
        <taxon>Bacteria</taxon>
        <taxon>Pseudomonadati</taxon>
        <taxon>Pseudomonadota</taxon>
        <taxon>Alphaproteobacteria</taxon>
        <taxon>Hyphomicrobiales</taxon>
        <taxon>Reyranellaceae</taxon>
        <taxon>Reyranella</taxon>
    </lineage>
</organism>
<dbReference type="InterPro" id="IPR019734">
    <property type="entry name" value="TPR_rpt"/>
</dbReference>
<dbReference type="EMBL" id="BKAJ01000143">
    <property type="protein sequence ID" value="GEP59882.1"/>
    <property type="molecule type" value="Genomic_DNA"/>
</dbReference>
<dbReference type="PANTHER" id="PTHR43081:SF19">
    <property type="entry name" value="PH-SENSITIVE ADENYLATE CYCLASE RV1264"/>
    <property type="match status" value="1"/>
</dbReference>
<dbReference type="InterPro" id="IPR029787">
    <property type="entry name" value="Nucleotide_cyclase"/>
</dbReference>
<reference evidence="2 3" key="1">
    <citation type="submission" date="2019-07" db="EMBL/GenBank/DDBJ databases">
        <title>Whole genome shotgun sequence of Reyranella soli NBRC 108950.</title>
        <authorList>
            <person name="Hosoyama A."/>
            <person name="Uohara A."/>
            <person name="Ohji S."/>
            <person name="Ichikawa N."/>
        </authorList>
    </citation>
    <scope>NUCLEOTIDE SEQUENCE [LARGE SCALE GENOMIC DNA]</scope>
    <source>
        <strain evidence="2 3">NBRC 108950</strain>
    </source>
</reference>
<comment type="caution">
    <text evidence="2">The sequence shown here is derived from an EMBL/GenBank/DDBJ whole genome shotgun (WGS) entry which is preliminary data.</text>
</comment>
<dbReference type="Gene3D" id="3.40.50.10070">
    <property type="entry name" value="TolB, N-terminal domain"/>
    <property type="match status" value="1"/>
</dbReference>
<sequence>MTEQRRLAAILVADVVGYSRLMGGDEAGTLAHLATLRTEIIEPQIAKHAGRLFKSMGDGFLIEFASAVQAVSCAKAIQDANDQGRLPLRIGIHVGDVVVQGNDLMGDGVNVAARVEGIAEPGGIAITRAVHEQVRDKLDLGFIDRGEIELKNIQRPVQVFVIGEAKVVGQATVLTLPDKPSIAVLPFQNMSGDPEQEYFADGVVSDIITGLSHYKTLFVIARNSSFAYKGRQVDIRQIGRDLGVHYVLEGSIRKAGNRVRITGQLIDAINGAHIWADRFDGDLEDIFELQDQVAGRVIGGIAPSLWEAEKERAKRKVGNLHAYDYFLRAGAALDRVSAESSLEALALARQAITLEPDFALAHALIAELYVQRWSFGWTVDRPGETKEASRAVRRALELDSNDARVLAWCGQALFITMQRVEEGAALLDQAVRINPNFAAGWTFRASMRIASGEPQSAIGDLERALRLSPLDTLKFYTLTLLGRALTLNGEPTRALPVIAESLRLRPNFQGALVELVVANVLVGRLASARQALAEYRTLLPEMRISIYRERTPHLPMGGRETYVAALREAGLPE</sequence>
<dbReference type="PANTHER" id="PTHR43081">
    <property type="entry name" value="ADENYLATE CYCLASE, TERMINAL-DIFFERENTIATION SPECIFIC-RELATED"/>
    <property type="match status" value="1"/>
</dbReference>
<dbReference type="CDD" id="cd07302">
    <property type="entry name" value="CHD"/>
    <property type="match status" value="1"/>
</dbReference>
<dbReference type="Proteomes" id="UP000321058">
    <property type="component" value="Unassembled WGS sequence"/>
</dbReference>
<protein>
    <submittedName>
        <fullName evidence="2">Adenylate cyclase</fullName>
    </submittedName>
</protein>
<dbReference type="InterPro" id="IPR011990">
    <property type="entry name" value="TPR-like_helical_dom_sf"/>
</dbReference>
<dbReference type="Gene3D" id="3.30.70.1230">
    <property type="entry name" value="Nucleotide cyclase"/>
    <property type="match status" value="1"/>
</dbReference>